<evidence type="ECO:0000256" key="9">
    <source>
        <dbReference type="ARBA" id="ARBA00023180"/>
    </source>
</evidence>
<evidence type="ECO:0000256" key="5">
    <source>
        <dbReference type="ARBA" id="ARBA00022692"/>
    </source>
</evidence>
<dbReference type="Gene3D" id="3.40.50.150">
    <property type="entry name" value="Vaccinia Virus protein VP39"/>
    <property type="match status" value="1"/>
</dbReference>
<evidence type="ECO:0000256" key="8">
    <source>
        <dbReference type="ARBA" id="ARBA00023136"/>
    </source>
</evidence>
<evidence type="ECO:0000256" key="12">
    <source>
        <dbReference type="SAM" id="MobiDB-lite"/>
    </source>
</evidence>
<sequence length="704" mass="79185">MAIRVAPIALPAADDDNSGQFTMHHVVDTHVRGKALTVVYMNDPVSVESSILAMEQFLVKDKYQVVGFDLEYTIGRAGDKNKMNSLVDLASAIVDPYYMKMKNEIKKDKNAWHRIQWAMLLFAVEIKVPWHCDNVLAKEDEAAERQSDEDRPDQEQPEEERSSDQSLVEEDGRTLVEVESDPGQEDGGGDDKAAESEHKEDTDGSGAGSVNHNVVDTLQGEDSAVGAGGDQSAWATQRDQSHREKDRRQEDAGDGNSTDGEEQHEWRTCNVKAGADYIPCLDNEKAVKKLRPENFRRYEHRERHCPDEGPTCLVALPRGYRRPVEWPKSRDRIWLSNVPHTKLVQVKGHQNWVKVSGQYLLFPGGGTQFIHGALHYIDFLQQSVRGVAWGKRTRVVLDVGCGVASFGGYLFERDVVTMSFAPKDEHEAQVQMALERGIPAISAVMGSKRLPFPSKAFDLVHCARCRVPWHADGGALLLELNRVLRPGGLFVWSATPVYQKLTDDVEIWKAMTALTKSMCWELVTIKKDRLNGVGAAFYRKPTSNECYESRTRQQPPMCSDDDDANAAWFAAALRDQKVWVMNVVNVDAPDTLPIIFDRGLFGMYHDWCESFSTYPRTYDLLHADRLFSKIKDRCAVLPVIVEVDRIVRPGGSIIVRDDSGAVGEVEKLLRSLHWDVRLTFSKNDEGVLFAEKSDWRTELAAEPT</sequence>
<dbReference type="GO" id="GO:0005768">
    <property type="term" value="C:endosome"/>
    <property type="evidence" value="ECO:0007669"/>
    <property type="project" value="TreeGrafter"/>
</dbReference>
<dbReference type="Gramene" id="TRITD7Av1G206490.3">
    <property type="protein sequence ID" value="TRITD7Av1G206490.3"/>
    <property type="gene ID" value="TRITD7Av1G206490"/>
</dbReference>
<gene>
    <name evidence="13" type="ORF">TRITD_7Av1G206490</name>
</gene>
<dbReference type="FunFam" id="3.40.50.150:FF:000084">
    <property type="entry name" value="probable methyltransferase PMT23"/>
    <property type="match status" value="1"/>
</dbReference>
<evidence type="ECO:0000313" key="13">
    <source>
        <dbReference type="EMBL" id="VAI78140.1"/>
    </source>
</evidence>
<evidence type="ECO:0000256" key="7">
    <source>
        <dbReference type="ARBA" id="ARBA00022989"/>
    </source>
</evidence>
<evidence type="ECO:0000256" key="11">
    <source>
        <dbReference type="RuleBase" id="RU366043"/>
    </source>
</evidence>
<comment type="subcellular location">
    <subcellularLocation>
        <location evidence="10">Endomembrane system</location>
        <topology evidence="10">Single-pass membrane protein</topology>
    </subcellularLocation>
    <subcellularLocation>
        <location evidence="1 11">Membrane</location>
        <topology evidence="1 11">Single-pass type II membrane protein</topology>
    </subcellularLocation>
</comment>
<evidence type="ECO:0000256" key="1">
    <source>
        <dbReference type="ARBA" id="ARBA00004606"/>
    </source>
</evidence>
<evidence type="ECO:0000256" key="2">
    <source>
        <dbReference type="ARBA" id="ARBA00008361"/>
    </source>
</evidence>
<evidence type="ECO:0000256" key="3">
    <source>
        <dbReference type="ARBA" id="ARBA00022603"/>
    </source>
</evidence>
<proteinExistence type="inferred from homology"/>
<feature type="region of interest" description="Disordered" evidence="12">
    <location>
        <begin position="140"/>
        <end position="265"/>
    </location>
</feature>
<keyword evidence="3 11" id="KW-0489">Methyltransferase</keyword>
<dbReference type="GO" id="GO:0016020">
    <property type="term" value="C:membrane"/>
    <property type="evidence" value="ECO:0007669"/>
    <property type="project" value="UniProtKB-SubCell"/>
</dbReference>
<dbReference type="PANTHER" id="PTHR10108:SF1077">
    <property type="entry name" value="METHYLTRANSFERASE PMT27-RELATED"/>
    <property type="match status" value="1"/>
</dbReference>
<dbReference type="SUPFAM" id="SSF53335">
    <property type="entry name" value="S-adenosyl-L-methionine-dependent methyltransferases"/>
    <property type="match status" value="2"/>
</dbReference>
<dbReference type="GO" id="GO:0005802">
    <property type="term" value="C:trans-Golgi network"/>
    <property type="evidence" value="ECO:0007669"/>
    <property type="project" value="TreeGrafter"/>
</dbReference>
<keyword evidence="9 11" id="KW-0325">Glycoprotein</keyword>
<organism evidence="13 14">
    <name type="scientific">Triticum turgidum subsp. durum</name>
    <name type="common">Durum wheat</name>
    <name type="synonym">Triticum durum</name>
    <dbReference type="NCBI Taxonomy" id="4567"/>
    <lineage>
        <taxon>Eukaryota</taxon>
        <taxon>Viridiplantae</taxon>
        <taxon>Streptophyta</taxon>
        <taxon>Embryophyta</taxon>
        <taxon>Tracheophyta</taxon>
        <taxon>Spermatophyta</taxon>
        <taxon>Magnoliopsida</taxon>
        <taxon>Liliopsida</taxon>
        <taxon>Poales</taxon>
        <taxon>Poaceae</taxon>
        <taxon>BOP clade</taxon>
        <taxon>Pooideae</taxon>
        <taxon>Triticodae</taxon>
        <taxon>Triticeae</taxon>
        <taxon>Triticinae</taxon>
        <taxon>Triticum</taxon>
    </lineage>
</organism>
<dbReference type="EMBL" id="LT934123">
    <property type="protein sequence ID" value="VAI78140.1"/>
    <property type="molecule type" value="Genomic_DNA"/>
</dbReference>
<feature type="compositionally biased region" description="Basic and acidic residues" evidence="12">
    <location>
        <begin position="140"/>
        <end position="149"/>
    </location>
</feature>
<dbReference type="AlphaFoldDB" id="A0A9R0ZJS7"/>
<name>A0A9R0ZJS7_TRITD</name>
<keyword evidence="8" id="KW-0472">Membrane</keyword>
<dbReference type="InterPro" id="IPR004159">
    <property type="entry name" value="Put_SAM_MeTrfase"/>
</dbReference>
<protein>
    <recommendedName>
        <fullName evidence="11">Methyltransferase</fullName>
        <ecNumber evidence="11">2.1.1.-</ecNumber>
    </recommendedName>
</protein>
<dbReference type="PANTHER" id="PTHR10108">
    <property type="entry name" value="SAM-DEPENDENT METHYLTRANSFERASE"/>
    <property type="match status" value="1"/>
</dbReference>
<dbReference type="Pfam" id="PF03141">
    <property type="entry name" value="Methyltransf_29"/>
    <property type="match status" value="2"/>
</dbReference>
<evidence type="ECO:0000256" key="4">
    <source>
        <dbReference type="ARBA" id="ARBA00022679"/>
    </source>
</evidence>
<keyword evidence="14" id="KW-1185">Reference proteome</keyword>
<comment type="similarity">
    <text evidence="2 11">Belongs to the methyltransferase superfamily.</text>
</comment>
<evidence type="ECO:0000256" key="6">
    <source>
        <dbReference type="ARBA" id="ARBA00022968"/>
    </source>
</evidence>
<feature type="compositionally biased region" description="Acidic residues" evidence="12">
    <location>
        <begin position="178"/>
        <end position="188"/>
    </location>
</feature>
<dbReference type="GO" id="GO:0032259">
    <property type="term" value="P:methylation"/>
    <property type="evidence" value="ECO:0007669"/>
    <property type="project" value="UniProtKB-KW"/>
</dbReference>
<dbReference type="OMA" id="QNKPPMC"/>
<keyword evidence="7" id="KW-1133">Transmembrane helix</keyword>
<evidence type="ECO:0000313" key="14">
    <source>
        <dbReference type="Proteomes" id="UP000324705"/>
    </source>
</evidence>
<keyword evidence="6 11" id="KW-0735">Signal-anchor</keyword>
<reference evidence="13 14" key="1">
    <citation type="submission" date="2017-09" db="EMBL/GenBank/DDBJ databases">
        <authorList>
            <consortium name="International Durum Wheat Genome Sequencing Consortium (IDWGSC)"/>
            <person name="Milanesi L."/>
        </authorList>
    </citation>
    <scope>NUCLEOTIDE SEQUENCE [LARGE SCALE GENOMIC DNA]</scope>
    <source>
        <strain evidence="14">cv. Svevo</strain>
    </source>
</reference>
<dbReference type="InterPro" id="IPR029063">
    <property type="entry name" value="SAM-dependent_MTases_sf"/>
</dbReference>
<keyword evidence="5" id="KW-0812">Transmembrane</keyword>
<dbReference type="EC" id="2.1.1.-" evidence="11"/>
<dbReference type="CDD" id="cd02440">
    <property type="entry name" value="AdoMet_MTases"/>
    <property type="match status" value="1"/>
</dbReference>
<evidence type="ECO:0000256" key="10">
    <source>
        <dbReference type="ARBA" id="ARBA00037847"/>
    </source>
</evidence>
<accession>A0A9R0ZJS7</accession>
<feature type="compositionally biased region" description="Basic and acidic residues" evidence="12">
    <location>
        <begin position="189"/>
        <end position="202"/>
    </location>
</feature>
<dbReference type="GO" id="GO:0008168">
    <property type="term" value="F:methyltransferase activity"/>
    <property type="evidence" value="ECO:0007669"/>
    <property type="project" value="UniProtKB-UniRule"/>
</dbReference>
<dbReference type="Proteomes" id="UP000324705">
    <property type="component" value="Chromosome 7A"/>
</dbReference>
<keyword evidence="4 11" id="KW-0808">Transferase</keyword>
<feature type="compositionally biased region" description="Basic and acidic residues" evidence="12">
    <location>
        <begin position="239"/>
        <end position="251"/>
    </location>
</feature>